<dbReference type="GO" id="GO:0005739">
    <property type="term" value="C:mitochondrion"/>
    <property type="evidence" value="ECO:0007669"/>
    <property type="project" value="UniProtKB-SubCell"/>
</dbReference>
<dbReference type="Proteomes" id="UP000242877">
    <property type="component" value="Unassembled WGS sequence"/>
</dbReference>
<evidence type="ECO:0000313" key="2">
    <source>
        <dbReference type="EMBL" id="KZZ93132.1"/>
    </source>
</evidence>
<dbReference type="GO" id="GO:0016884">
    <property type="term" value="F:carbon-nitrogen ligase activity, with glutamine as amido-N-donor"/>
    <property type="evidence" value="ECO:0007669"/>
    <property type="project" value="UniProtKB-UniRule"/>
</dbReference>
<dbReference type="PANTHER" id="PTHR28055">
    <property type="entry name" value="ALTERED INHERITANCE OF MITOCHONDRIA PROTEIN 41, MITOCHONDRIAL"/>
    <property type="match status" value="1"/>
</dbReference>
<comment type="caution">
    <text evidence="2">The sequence shown here is derived from an EMBL/GenBank/DDBJ whole genome shotgun (WGS) entry which is preliminary data.</text>
</comment>
<protein>
    <recommendedName>
        <fullName evidence="1">Altered inheritance of mitochondria protein 41</fullName>
    </recommendedName>
</protein>
<accession>A0A167ZV33</accession>
<evidence type="ECO:0000313" key="3">
    <source>
        <dbReference type="Proteomes" id="UP000242877"/>
    </source>
</evidence>
<reference evidence="2 3" key="1">
    <citation type="journal article" date="2016" name="Genome Biol. Evol.">
        <title>Divergent and convergent evolution of fungal pathogenicity.</title>
        <authorList>
            <person name="Shang Y."/>
            <person name="Xiao G."/>
            <person name="Zheng P."/>
            <person name="Cen K."/>
            <person name="Zhan S."/>
            <person name="Wang C."/>
        </authorList>
    </citation>
    <scope>NUCLEOTIDE SEQUENCE [LARGE SCALE GENOMIC DNA]</scope>
    <source>
        <strain evidence="2 3">ARSEF 7405</strain>
    </source>
</reference>
<evidence type="ECO:0000256" key="1">
    <source>
        <dbReference type="RuleBase" id="RU365099"/>
    </source>
</evidence>
<comment type="subcellular location">
    <subcellularLocation>
        <location evidence="1">Mitochondrion</location>
    </subcellularLocation>
</comment>
<comment type="similarity">
    <text evidence="1">Belongs to the AIM41 family.</text>
</comment>
<dbReference type="Pfam" id="PF09424">
    <property type="entry name" value="YqeY"/>
    <property type="match status" value="1"/>
</dbReference>
<gene>
    <name evidence="1" type="primary">AIM41</name>
    <name evidence="2" type="ORF">AAP_02598</name>
</gene>
<dbReference type="SUPFAM" id="SSF89095">
    <property type="entry name" value="GatB/YqeY motif"/>
    <property type="match status" value="1"/>
</dbReference>
<dbReference type="VEuPathDB" id="FungiDB:AAP_02598"/>
<dbReference type="OrthoDB" id="538640at2759"/>
<dbReference type="InterPro" id="IPR003789">
    <property type="entry name" value="Asn/Gln_tRNA_amidoTrase-B-like"/>
</dbReference>
<dbReference type="Gene3D" id="1.10.1510.10">
    <property type="entry name" value="Uncharacterised protein YqeY/AIM41 PF09424, N-terminal domain"/>
    <property type="match status" value="1"/>
</dbReference>
<organism evidence="2 3">
    <name type="scientific">Ascosphaera apis ARSEF 7405</name>
    <dbReference type="NCBI Taxonomy" id="392613"/>
    <lineage>
        <taxon>Eukaryota</taxon>
        <taxon>Fungi</taxon>
        <taxon>Dikarya</taxon>
        <taxon>Ascomycota</taxon>
        <taxon>Pezizomycotina</taxon>
        <taxon>Eurotiomycetes</taxon>
        <taxon>Eurotiomycetidae</taxon>
        <taxon>Onygenales</taxon>
        <taxon>Ascosphaeraceae</taxon>
        <taxon>Ascosphaera</taxon>
    </lineage>
</organism>
<keyword evidence="3" id="KW-1185">Reference proteome</keyword>
<dbReference type="EMBL" id="AZGZ01000009">
    <property type="protein sequence ID" value="KZZ93132.1"/>
    <property type="molecule type" value="Genomic_DNA"/>
</dbReference>
<proteinExistence type="inferred from homology"/>
<dbReference type="InterPro" id="IPR042184">
    <property type="entry name" value="YqeY/Aim41_N"/>
</dbReference>
<dbReference type="AlphaFoldDB" id="A0A167ZV33"/>
<name>A0A167ZV33_9EURO</name>
<keyword evidence="1" id="KW-0496">Mitochondrion</keyword>
<sequence length="183" mass="20281">MLRLFTARSAQTACLRGVRFNSTDVKPPMLAKLREDMKAAMRAKDKPRSGLSRIFTLLPRSILYGACALTIGPHDMGVVSVITKKIKALEQASKEYIEAGRQELADQVAAEKAILAEYQGMVKMLTEEEVKPFVSQAIQTVKDQGKKPQIGTIFKLLFGPEGSLKDKPVKKQTVNDLFTKLTK</sequence>
<dbReference type="InterPro" id="IPR019004">
    <property type="entry name" value="YqeY/Aim41"/>
</dbReference>
<dbReference type="PANTHER" id="PTHR28055:SF1">
    <property type="entry name" value="ALTERED INHERITANCE OF MITOCHONDRIA PROTEIN 41, MITOCHONDRIAL"/>
    <property type="match status" value="1"/>
</dbReference>